<accession>A0A4U1JPH9</accession>
<name>A0A4U1JPH9_RHOCA</name>
<evidence type="ECO:0000313" key="1">
    <source>
        <dbReference type="EMBL" id="TKD15692.1"/>
    </source>
</evidence>
<organism evidence="1 2">
    <name type="scientific">Rhodobacter capsulatus</name>
    <name type="common">Rhodopseudomonas capsulata</name>
    <dbReference type="NCBI Taxonomy" id="1061"/>
    <lineage>
        <taxon>Bacteria</taxon>
        <taxon>Pseudomonadati</taxon>
        <taxon>Pseudomonadota</taxon>
        <taxon>Alphaproteobacteria</taxon>
        <taxon>Rhodobacterales</taxon>
        <taxon>Rhodobacter group</taxon>
        <taxon>Rhodobacter</taxon>
    </lineage>
</organism>
<evidence type="ECO:0000313" key="2">
    <source>
        <dbReference type="Proteomes" id="UP000310597"/>
    </source>
</evidence>
<dbReference type="OrthoDB" id="27194at2"/>
<proteinExistence type="predicted"/>
<dbReference type="InterPro" id="IPR017136">
    <property type="entry name" value="UCP037205"/>
</dbReference>
<comment type="caution">
    <text evidence="1">The sequence shown here is derived from an EMBL/GenBank/DDBJ whole genome shotgun (WGS) entry which is preliminary data.</text>
</comment>
<gene>
    <name evidence="1" type="ORF">FBT96_15790</name>
</gene>
<reference evidence="1 2" key="1">
    <citation type="submission" date="2019-04" db="EMBL/GenBank/DDBJ databases">
        <title>Draft Whole-Genome sequence of the purple photosynthetic bacterium Rhodobacter capsulatus SP108 with an indigenous class A beta-lactamase.</title>
        <authorList>
            <person name="Robertson S."/>
            <person name="Meyer T.E."/>
            <person name="Kyndt J.A."/>
        </authorList>
    </citation>
    <scope>NUCLEOTIDE SEQUENCE [LARGE SCALE GENOMIC DNA]</scope>
    <source>
        <strain evidence="1 2">SP108</strain>
    </source>
</reference>
<dbReference type="PANTHER" id="PTHR37463">
    <property type="entry name" value="GSL3115 PROTEIN"/>
    <property type="match status" value="1"/>
</dbReference>
<dbReference type="PANTHER" id="PTHR37463:SF1">
    <property type="entry name" value="DUF2256 DOMAIN-CONTAINING PROTEIN"/>
    <property type="match status" value="1"/>
</dbReference>
<dbReference type="Pfam" id="PF10013">
    <property type="entry name" value="DUF2256"/>
    <property type="match status" value="1"/>
</dbReference>
<sequence length="46" mass="5527">MAKRVRKADLAQKICAGCGRPFAWRKKWARDWENVKFCSDRCRRAR</sequence>
<dbReference type="AlphaFoldDB" id="A0A4U1JPH9"/>
<dbReference type="RefSeq" id="WP_136908291.1">
    <property type="nucleotide sequence ID" value="NZ_SWJZ01000075.1"/>
</dbReference>
<protein>
    <submittedName>
        <fullName evidence="1">DUF2256 domain-containing protein</fullName>
    </submittedName>
</protein>
<dbReference type="PIRSF" id="PIRSF037205">
    <property type="entry name" value="UCP037205"/>
    <property type="match status" value="1"/>
</dbReference>
<dbReference type="EMBL" id="SWJZ01000075">
    <property type="protein sequence ID" value="TKD15692.1"/>
    <property type="molecule type" value="Genomic_DNA"/>
</dbReference>
<dbReference type="Proteomes" id="UP000310597">
    <property type="component" value="Unassembled WGS sequence"/>
</dbReference>